<evidence type="ECO:0000313" key="4">
    <source>
        <dbReference type="Proteomes" id="UP001153148"/>
    </source>
</evidence>
<name>A0ABN7PFB2_TIMPD</name>
<protein>
    <recommendedName>
        <fullName evidence="2">Cadherin domain-containing protein</fullName>
    </recommendedName>
</protein>
<dbReference type="InterPro" id="IPR015919">
    <property type="entry name" value="Cadherin-like_sf"/>
</dbReference>
<keyword evidence="4" id="KW-1185">Reference proteome</keyword>
<reference evidence="3" key="1">
    <citation type="submission" date="2021-03" db="EMBL/GenBank/DDBJ databases">
        <authorList>
            <person name="Tran Van P."/>
        </authorList>
    </citation>
    <scope>NUCLEOTIDE SEQUENCE</scope>
</reference>
<feature type="non-terminal residue" evidence="3">
    <location>
        <position position="178"/>
    </location>
</feature>
<dbReference type="EMBL" id="CAJPIN010048179">
    <property type="protein sequence ID" value="CAG2065917.1"/>
    <property type="molecule type" value="Genomic_DNA"/>
</dbReference>
<evidence type="ECO:0000259" key="2">
    <source>
        <dbReference type="PROSITE" id="PS50268"/>
    </source>
</evidence>
<comment type="caution">
    <text evidence="3">The sequence shown here is derived from an EMBL/GenBank/DDBJ whole genome shotgun (WGS) entry which is preliminary data.</text>
</comment>
<proteinExistence type="predicted"/>
<keyword evidence="1" id="KW-0106">Calcium</keyword>
<sequence length="178" mass="19588">MGVGKRSAVPATFVAVGQEQEDVPATFVAVGQEDVPATFVVVGQEYIPATCVAVGQEYVIATFVAVGQEDAPVTCFAVGHKFGSHSEFCARNHCVLYPPLLPGLVQWERKVRANDADKDRPLDIVYFLTGQGVDSDNPEHSQFDINRTSGEIFVYKPLDRDLPNGRPQWRFTVFAQDE</sequence>
<evidence type="ECO:0000256" key="1">
    <source>
        <dbReference type="PROSITE-ProRule" id="PRU00043"/>
    </source>
</evidence>
<organism evidence="3 4">
    <name type="scientific">Timema podura</name>
    <name type="common">Walking stick</name>
    <dbReference type="NCBI Taxonomy" id="61482"/>
    <lineage>
        <taxon>Eukaryota</taxon>
        <taxon>Metazoa</taxon>
        <taxon>Ecdysozoa</taxon>
        <taxon>Arthropoda</taxon>
        <taxon>Hexapoda</taxon>
        <taxon>Insecta</taxon>
        <taxon>Pterygota</taxon>
        <taxon>Neoptera</taxon>
        <taxon>Polyneoptera</taxon>
        <taxon>Phasmatodea</taxon>
        <taxon>Timematodea</taxon>
        <taxon>Timematoidea</taxon>
        <taxon>Timematidae</taxon>
        <taxon>Timema</taxon>
    </lineage>
</organism>
<dbReference type="Proteomes" id="UP001153148">
    <property type="component" value="Unassembled WGS sequence"/>
</dbReference>
<dbReference type="CDD" id="cd11304">
    <property type="entry name" value="Cadherin_repeat"/>
    <property type="match status" value="1"/>
</dbReference>
<feature type="domain" description="Cadherin" evidence="2">
    <location>
        <begin position="111"/>
        <end position="177"/>
    </location>
</feature>
<dbReference type="Gene3D" id="2.60.40.60">
    <property type="entry name" value="Cadherins"/>
    <property type="match status" value="1"/>
</dbReference>
<accession>A0ABN7PFB2</accession>
<dbReference type="SUPFAM" id="SSF49313">
    <property type="entry name" value="Cadherin-like"/>
    <property type="match status" value="1"/>
</dbReference>
<dbReference type="InterPro" id="IPR002126">
    <property type="entry name" value="Cadherin-like_dom"/>
</dbReference>
<evidence type="ECO:0000313" key="3">
    <source>
        <dbReference type="EMBL" id="CAG2065917.1"/>
    </source>
</evidence>
<gene>
    <name evidence="3" type="ORF">TPAB3V08_LOCUS12860</name>
</gene>
<dbReference type="PROSITE" id="PS50268">
    <property type="entry name" value="CADHERIN_2"/>
    <property type="match status" value="1"/>
</dbReference>